<keyword evidence="2" id="KW-0677">Repeat</keyword>
<dbReference type="SUPFAM" id="SSF52058">
    <property type="entry name" value="L domain-like"/>
    <property type="match status" value="1"/>
</dbReference>
<protein>
    <submittedName>
        <fullName evidence="4">Leucine-rich repeat-containing protein 63-like</fullName>
    </submittedName>
</protein>
<proteinExistence type="predicted"/>
<dbReference type="Pfam" id="PF13855">
    <property type="entry name" value="LRR_8"/>
    <property type="match status" value="1"/>
</dbReference>
<accession>A0ABM1F1L3</accession>
<evidence type="ECO:0000256" key="1">
    <source>
        <dbReference type="ARBA" id="ARBA00022614"/>
    </source>
</evidence>
<keyword evidence="1" id="KW-0433">Leucine-rich repeat</keyword>
<evidence type="ECO:0000256" key="2">
    <source>
        <dbReference type="ARBA" id="ARBA00022737"/>
    </source>
</evidence>
<dbReference type="Proteomes" id="UP000695022">
    <property type="component" value="Unplaced"/>
</dbReference>
<dbReference type="Gene3D" id="3.80.10.10">
    <property type="entry name" value="Ribonuclease Inhibitor"/>
    <property type="match status" value="1"/>
</dbReference>
<dbReference type="RefSeq" id="XP_014678334.1">
    <property type="nucleotide sequence ID" value="XM_014822848.1"/>
</dbReference>
<gene>
    <name evidence="4" type="primary">LOC106818129</name>
</gene>
<dbReference type="SMART" id="SM00369">
    <property type="entry name" value="LRR_TYP"/>
    <property type="match status" value="2"/>
</dbReference>
<dbReference type="InterPro" id="IPR050216">
    <property type="entry name" value="LRR_domain-containing"/>
</dbReference>
<dbReference type="InterPro" id="IPR003591">
    <property type="entry name" value="Leu-rich_rpt_typical-subtyp"/>
</dbReference>
<dbReference type="InterPro" id="IPR001611">
    <property type="entry name" value="Leu-rich_rpt"/>
</dbReference>
<keyword evidence="3" id="KW-1185">Reference proteome</keyword>
<dbReference type="PANTHER" id="PTHR48051:SF1">
    <property type="entry name" value="RAS SUPPRESSOR PROTEIN 1"/>
    <property type="match status" value="1"/>
</dbReference>
<dbReference type="PANTHER" id="PTHR48051">
    <property type="match status" value="1"/>
</dbReference>
<organism evidence="3 4">
    <name type="scientific">Priapulus caudatus</name>
    <name type="common">Priapulid worm</name>
    <dbReference type="NCBI Taxonomy" id="37621"/>
    <lineage>
        <taxon>Eukaryota</taxon>
        <taxon>Metazoa</taxon>
        <taxon>Ecdysozoa</taxon>
        <taxon>Scalidophora</taxon>
        <taxon>Priapulida</taxon>
        <taxon>Priapulimorpha</taxon>
        <taxon>Priapulimorphida</taxon>
        <taxon>Priapulidae</taxon>
        <taxon>Priapulus</taxon>
    </lineage>
</organism>
<name>A0ABM1F1L3_PRICU</name>
<dbReference type="GeneID" id="106818129"/>
<sequence length="238" mass="26173">MQTALTTAVVLSKQNYRKLTEVLAGRMNAKCDRLNSVLLSDDGDIASVKNRVPVYQLLLEVVWVVRNYLGKSQPTHGPAAVMKILPDLAAWSDNMESGVVQRAVQTVWPGQENDDKWLNKQTSSVPLALPADAGITSSELAILHSLAMGGVTLSLKGYFIASLPDMQPLVNSLTYLNLSFNDLQEIPAEVMRCLQLQVLKLRNNPINAIPTELCQLQQLHTLIVSFCLVSTLPQSKHT</sequence>
<evidence type="ECO:0000313" key="4">
    <source>
        <dbReference type="RefSeq" id="XP_014678334.1"/>
    </source>
</evidence>
<dbReference type="InterPro" id="IPR032675">
    <property type="entry name" value="LRR_dom_sf"/>
</dbReference>
<dbReference type="PROSITE" id="PS51450">
    <property type="entry name" value="LRR"/>
    <property type="match status" value="1"/>
</dbReference>
<reference evidence="4" key="1">
    <citation type="submission" date="2025-08" db="UniProtKB">
        <authorList>
            <consortium name="RefSeq"/>
        </authorList>
    </citation>
    <scope>IDENTIFICATION</scope>
</reference>
<evidence type="ECO:0000313" key="3">
    <source>
        <dbReference type="Proteomes" id="UP000695022"/>
    </source>
</evidence>